<dbReference type="OrthoDB" id="1466304at2"/>
<feature type="chain" id="PRO_5001944614" description="DUF1573 domain-containing protein" evidence="1">
    <location>
        <begin position="21"/>
        <end position="360"/>
    </location>
</feature>
<name>A0A098LEZ9_9BACT</name>
<sequence>MRRIALLSFLLSLSAFQLFAQSGKFEFEETSYDFGNIHEGNGKVSHEFKFTNKGSAPLLITNIVPSCGCTSPTYPKEAVAPGQSAIIKAEFDPLGRPGDIHKTLTIEANTEPATTVLYITGMVIPKPKSLAEEFPDSLGSIRLASRYMSLGGITNKEPVTKEFGVYNDGDAAVTFKPVEGLDKHMKVDFEPIILQPKQKGIIRITYDAKAKNDFGGVTDNFQLVSDDKNGTKTAITVNATINEYFPPMDEVQIEQSPRLEFSKTVHDFGSVKSDKIVTTEFEFTNTGKQDLIIRKVKSNCSCIVTTPPKTAIKPGAKGKIKVSYNSAGREGAESKTVTVYSNDPRGANQALVIRMKVGQE</sequence>
<dbReference type="PANTHER" id="PTHR37833">
    <property type="entry name" value="LIPOPROTEIN-RELATED"/>
    <property type="match status" value="1"/>
</dbReference>
<evidence type="ECO:0000313" key="2">
    <source>
        <dbReference type="EMBL" id="GAL85022.1"/>
    </source>
</evidence>
<proteinExistence type="predicted"/>
<protein>
    <recommendedName>
        <fullName evidence="4">DUF1573 domain-containing protein</fullName>
    </recommendedName>
</protein>
<accession>A0A098LEZ9</accession>
<dbReference type="InterPro" id="IPR011467">
    <property type="entry name" value="DUF1573"/>
</dbReference>
<keyword evidence="1" id="KW-0732">Signal</keyword>
<gene>
    <name evidence="2" type="ORF">MYP_2250</name>
</gene>
<dbReference type="STRING" id="153721.MYP_2250"/>
<dbReference type="PANTHER" id="PTHR37833:SF1">
    <property type="entry name" value="SIGNAL PEPTIDE PROTEIN"/>
    <property type="match status" value="1"/>
</dbReference>
<keyword evidence="3" id="KW-1185">Reference proteome</keyword>
<comment type="caution">
    <text evidence="2">The sequence shown here is derived from an EMBL/GenBank/DDBJ whole genome shotgun (WGS) entry which is preliminary data.</text>
</comment>
<evidence type="ECO:0000256" key="1">
    <source>
        <dbReference type="SAM" id="SignalP"/>
    </source>
</evidence>
<dbReference type="Gene3D" id="2.60.40.10">
    <property type="entry name" value="Immunoglobulins"/>
    <property type="match status" value="3"/>
</dbReference>
<dbReference type="EMBL" id="BBLT01000004">
    <property type="protein sequence ID" value="GAL85022.1"/>
    <property type="molecule type" value="Genomic_DNA"/>
</dbReference>
<evidence type="ECO:0000313" key="3">
    <source>
        <dbReference type="Proteomes" id="UP000030185"/>
    </source>
</evidence>
<feature type="signal peptide" evidence="1">
    <location>
        <begin position="1"/>
        <end position="20"/>
    </location>
</feature>
<reference evidence="2 3" key="1">
    <citation type="submission" date="2014-09" db="EMBL/GenBank/DDBJ databases">
        <title>Sporocytophaga myxococcoides PG-01 genome sequencing.</title>
        <authorList>
            <person name="Liu L."/>
            <person name="Gao P.J."/>
            <person name="Chen G.J."/>
            <person name="Wang L.S."/>
        </authorList>
    </citation>
    <scope>NUCLEOTIDE SEQUENCE [LARGE SCALE GENOMIC DNA]</scope>
    <source>
        <strain evidence="2 3">PG-01</strain>
    </source>
</reference>
<dbReference type="Proteomes" id="UP000030185">
    <property type="component" value="Unassembled WGS sequence"/>
</dbReference>
<dbReference type="AlphaFoldDB" id="A0A098LEZ9"/>
<dbReference type="RefSeq" id="WP_045462958.1">
    <property type="nucleotide sequence ID" value="NZ_BBLT01000004.1"/>
</dbReference>
<dbReference type="eggNOG" id="ENOG502Z9QX">
    <property type="taxonomic scope" value="Bacteria"/>
</dbReference>
<evidence type="ECO:0008006" key="4">
    <source>
        <dbReference type="Google" id="ProtNLM"/>
    </source>
</evidence>
<organism evidence="2 3">
    <name type="scientific">Sporocytophaga myxococcoides</name>
    <dbReference type="NCBI Taxonomy" id="153721"/>
    <lineage>
        <taxon>Bacteria</taxon>
        <taxon>Pseudomonadati</taxon>
        <taxon>Bacteroidota</taxon>
        <taxon>Cytophagia</taxon>
        <taxon>Cytophagales</taxon>
        <taxon>Cytophagaceae</taxon>
        <taxon>Sporocytophaga</taxon>
    </lineage>
</organism>
<dbReference type="Pfam" id="PF07610">
    <property type="entry name" value="DUF1573"/>
    <property type="match status" value="2"/>
</dbReference>
<dbReference type="InterPro" id="IPR013783">
    <property type="entry name" value="Ig-like_fold"/>
</dbReference>